<feature type="domain" description="YlxR" evidence="1">
    <location>
        <begin position="20"/>
        <end position="84"/>
    </location>
</feature>
<dbReference type="SUPFAM" id="SSF64376">
    <property type="entry name" value="YlxR-like"/>
    <property type="match status" value="1"/>
</dbReference>
<protein>
    <submittedName>
        <fullName evidence="2">YlxR family protein</fullName>
    </submittedName>
</protein>
<dbReference type="NCBIfam" id="NF047356">
    <property type="entry name" value="RNA_bind_RnpM"/>
    <property type="match status" value="1"/>
</dbReference>
<dbReference type="Gene3D" id="3.30.1230.10">
    <property type="entry name" value="YlxR-like"/>
    <property type="match status" value="1"/>
</dbReference>
<organism evidence="2 3">
    <name type="scientific">Candidatus Viridilinea halotolerans</name>
    <dbReference type="NCBI Taxonomy" id="2491704"/>
    <lineage>
        <taxon>Bacteria</taxon>
        <taxon>Bacillati</taxon>
        <taxon>Chloroflexota</taxon>
        <taxon>Chloroflexia</taxon>
        <taxon>Chloroflexales</taxon>
        <taxon>Chloroflexineae</taxon>
        <taxon>Oscillochloridaceae</taxon>
        <taxon>Candidatus Viridilinea</taxon>
    </lineage>
</organism>
<evidence type="ECO:0000259" key="1">
    <source>
        <dbReference type="Pfam" id="PF04296"/>
    </source>
</evidence>
<accession>A0A426TZ75</accession>
<sequence>MAVGSEQSGANLRPKHVPQRMCVACRQNDAKRGLVRLVRDGDGRVAVDATGRRNGRGAYLCPDPQCWDVAVRRRALERALRLERLHPDDRAALLAFAAGLATHAPG</sequence>
<reference evidence="2 3" key="1">
    <citation type="submission" date="2018-12" db="EMBL/GenBank/DDBJ databases">
        <title>Genome Sequence of Candidatus Viridilinea halotolerans isolated from saline sulfide-rich spring.</title>
        <authorList>
            <person name="Grouzdev D.S."/>
            <person name="Burganskaya E.I."/>
            <person name="Krutkina M.S."/>
            <person name="Sukhacheva M.V."/>
            <person name="Gorlenko V.M."/>
        </authorList>
    </citation>
    <scope>NUCLEOTIDE SEQUENCE [LARGE SCALE GENOMIC DNA]</scope>
    <source>
        <strain evidence="2">Chok-6</strain>
    </source>
</reference>
<evidence type="ECO:0000313" key="3">
    <source>
        <dbReference type="Proteomes" id="UP000280307"/>
    </source>
</evidence>
<dbReference type="InterPro" id="IPR037465">
    <property type="entry name" value="YlxR"/>
</dbReference>
<dbReference type="PANTHER" id="PTHR34215:SF1">
    <property type="entry name" value="YLXR DOMAIN-CONTAINING PROTEIN"/>
    <property type="match status" value="1"/>
</dbReference>
<name>A0A426TZ75_9CHLR</name>
<dbReference type="PANTHER" id="PTHR34215">
    <property type="entry name" value="BLL0784 PROTEIN"/>
    <property type="match status" value="1"/>
</dbReference>
<dbReference type="EMBL" id="RSAS01000441">
    <property type="protein sequence ID" value="RRR71555.1"/>
    <property type="molecule type" value="Genomic_DNA"/>
</dbReference>
<gene>
    <name evidence="2" type="ORF">EI684_11380</name>
</gene>
<evidence type="ECO:0000313" key="2">
    <source>
        <dbReference type="EMBL" id="RRR71555.1"/>
    </source>
</evidence>
<dbReference type="AlphaFoldDB" id="A0A426TZ75"/>
<dbReference type="InterPro" id="IPR035931">
    <property type="entry name" value="YlxR-like_sf"/>
</dbReference>
<comment type="caution">
    <text evidence="2">The sequence shown here is derived from an EMBL/GenBank/DDBJ whole genome shotgun (WGS) entry which is preliminary data.</text>
</comment>
<dbReference type="Proteomes" id="UP000280307">
    <property type="component" value="Unassembled WGS sequence"/>
</dbReference>
<proteinExistence type="predicted"/>
<dbReference type="Pfam" id="PF04296">
    <property type="entry name" value="YlxR"/>
    <property type="match status" value="1"/>
</dbReference>
<dbReference type="InterPro" id="IPR007393">
    <property type="entry name" value="YlxR_dom"/>
</dbReference>